<dbReference type="AlphaFoldDB" id="A0A9W7EA21"/>
<sequence length="518" mass="58945">MIPVSSNDQSKPHTILTHAFNVITFTMLISAFSILTTGILVTNFMEKAASAQQKIHDDYHKYSEFVCDVEMTKEFYDPNILEYVKNNDNHLYDGHTWEIVGGFYPSSWAEEVVLSSSPVLSFQDLLLLFCYRLIQYVIAIIYTPKAGNARLIAIGVAFTLFDWLASTYMARSMFAASWKRDLDASWFFWVANQLFHCFLPLFFVIYIGRITSDKNISFRYIALGVTRLLAVALLNLLGFYLYRSGFVKRMILRTVCWPILKNVGLHAETYFITNFKSRKEIKHERAVFSSSFMLFAFGFFARIQMLGSSLGETFVIEMLLIPSELFELADFVRGRTVCESYWSGLQRLTRCCSNKVESQDQDSRREIDDQRRIYFADLTLAYGFGEAAGVVIGIFIVIFVPYNFMEVAGEPISTSMALTNGVLIFFCEIFLTDLVMAAWSEKGGKVYGLEKINILKMWGEKKREDKVAFIGYMMIVGAVTTTFLPGLGANMCVMRTGVGEDWVISMCPVDSVCIPVEN</sequence>
<comment type="caution">
    <text evidence="2">The sequence shown here is derived from an EMBL/GenBank/DDBJ whole genome shotgun (WGS) entry which is preliminary data.</text>
</comment>
<feature type="transmembrane region" description="Helical" evidence="1">
    <location>
        <begin position="186"/>
        <end position="208"/>
    </location>
</feature>
<keyword evidence="1" id="KW-0472">Membrane</keyword>
<feature type="transmembrane region" description="Helical" evidence="1">
    <location>
        <begin position="220"/>
        <end position="242"/>
    </location>
</feature>
<reference evidence="3" key="1">
    <citation type="journal article" date="2023" name="Commun. Biol.">
        <title>Genome analysis of Parmales, the sister group of diatoms, reveals the evolutionary specialization of diatoms from phago-mixotrophs to photoautotrophs.</title>
        <authorList>
            <person name="Ban H."/>
            <person name="Sato S."/>
            <person name="Yoshikawa S."/>
            <person name="Yamada K."/>
            <person name="Nakamura Y."/>
            <person name="Ichinomiya M."/>
            <person name="Sato N."/>
            <person name="Blanc-Mathieu R."/>
            <person name="Endo H."/>
            <person name="Kuwata A."/>
            <person name="Ogata H."/>
        </authorList>
    </citation>
    <scope>NUCLEOTIDE SEQUENCE [LARGE SCALE GENOMIC DNA]</scope>
</reference>
<feature type="transmembrane region" description="Helical" evidence="1">
    <location>
        <begin position="417"/>
        <end position="439"/>
    </location>
</feature>
<feature type="transmembrane region" description="Helical" evidence="1">
    <location>
        <begin position="387"/>
        <end position="405"/>
    </location>
</feature>
<protein>
    <submittedName>
        <fullName evidence="2">Uncharacterized protein</fullName>
    </submittedName>
</protein>
<keyword evidence="1" id="KW-0812">Transmembrane</keyword>
<feature type="transmembrane region" description="Helical" evidence="1">
    <location>
        <begin position="286"/>
        <end position="305"/>
    </location>
</feature>
<keyword evidence="1" id="KW-1133">Transmembrane helix</keyword>
<dbReference type="EMBL" id="BLQM01000189">
    <property type="protein sequence ID" value="GMH73819.1"/>
    <property type="molecule type" value="Genomic_DNA"/>
</dbReference>
<accession>A0A9W7EA21</accession>
<dbReference type="Proteomes" id="UP001162640">
    <property type="component" value="Unassembled WGS sequence"/>
</dbReference>
<organism evidence="2 3">
    <name type="scientific">Triparma laevis f. inornata</name>
    <dbReference type="NCBI Taxonomy" id="1714386"/>
    <lineage>
        <taxon>Eukaryota</taxon>
        <taxon>Sar</taxon>
        <taxon>Stramenopiles</taxon>
        <taxon>Ochrophyta</taxon>
        <taxon>Bolidophyceae</taxon>
        <taxon>Parmales</taxon>
        <taxon>Triparmaceae</taxon>
        <taxon>Triparma</taxon>
    </lineage>
</organism>
<evidence type="ECO:0000256" key="1">
    <source>
        <dbReference type="SAM" id="Phobius"/>
    </source>
</evidence>
<gene>
    <name evidence="2" type="ORF">TL16_g06289</name>
</gene>
<feature type="transmembrane region" description="Helical" evidence="1">
    <location>
        <begin position="467"/>
        <end position="487"/>
    </location>
</feature>
<proteinExistence type="predicted"/>
<name>A0A9W7EA21_9STRA</name>
<evidence type="ECO:0000313" key="3">
    <source>
        <dbReference type="Proteomes" id="UP001162640"/>
    </source>
</evidence>
<feature type="transmembrane region" description="Helical" evidence="1">
    <location>
        <begin position="20"/>
        <end position="44"/>
    </location>
</feature>
<evidence type="ECO:0000313" key="2">
    <source>
        <dbReference type="EMBL" id="GMH73819.1"/>
    </source>
</evidence>
<feature type="transmembrane region" description="Helical" evidence="1">
    <location>
        <begin position="149"/>
        <end position="165"/>
    </location>
</feature>